<dbReference type="STRING" id="74649.A0A2P6PT82"/>
<proteinExistence type="predicted"/>
<evidence type="ECO:0000313" key="3">
    <source>
        <dbReference type="Proteomes" id="UP000238479"/>
    </source>
</evidence>
<dbReference type="Gramene" id="PRQ25145">
    <property type="protein sequence ID" value="PRQ25145"/>
    <property type="gene ID" value="RchiOBHm_Chr6g0280421"/>
</dbReference>
<gene>
    <name evidence="2" type="ORF">RchiOBHm_Chr6g0280421</name>
</gene>
<keyword evidence="3" id="KW-1185">Reference proteome</keyword>
<protein>
    <submittedName>
        <fullName evidence="2">Uncharacterized protein</fullName>
    </submittedName>
</protein>
<dbReference type="EMBL" id="PDCK01000044">
    <property type="protein sequence ID" value="PRQ25145.1"/>
    <property type="molecule type" value="Genomic_DNA"/>
</dbReference>
<keyword evidence="1" id="KW-0732">Signal</keyword>
<feature type="chain" id="PRO_5015105461" evidence="1">
    <location>
        <begin position="25"/>
        <end position="71"/>
    </location>
</feature>
<name>A0A2P6PT82_ROSCH</name>
<dbReference type="AlphaFoldDB" id="A0A2P6PT82"/>
<reference evidence="2 3" key="1">
    <citation type="journal article" date="2018" name="Nat. Genet.">
        <title>The Rosa genome provides new insights in the design of modern roses.</title>
        <authorList>
            <person name="Bendahmane M."/>
        </authorList>
    </citation>
    <scope>NUCLEOTIDE SEQUENCE [LARGE SCALE GENOMIC DNA]</scope>
    <source>
        <strain evidence="3">cv. Old Blush</strain>
    </source>
</reference>
<organism evidence="2 3">
    <name type="scientific">Rosa chinensis</name>
    <name type="common">China rose</name>
    <dbReference type="NCBI Taxonomy" id="74649"/>
    <lineage>
        <taxon>Eukaryota</taxon>
        <taxon>Viridiplantae</taxon>
        <taxon>Streptophyta</taxon>
        <taxon>Embryophyta</taxon>
        <taxon>Tracheophyta</taxon>
        <taxon>Spermatophyta</taxon>
        <taxon>Magnoliopsida</taxon>
        <taxon>eudicotyledons</taxon>
        <taxon>Gunneridae</taxon>
        <taxon>Pentapetalae</taxon>
        <taxon>rosids</taxon>
        <taxon>fabids</taxon>
        <taxon>Rosales</taxon>
        <taxon>Rosaceae</taxon>
        <taxon>Rosoideae</taxon>
        <taxon>Rosoideae incertae sedis</taxon>
        <taxon>Rosa</taxon>
    </lineage>
</organism>
<accession>A0A2P6PT82</accession>
<evidence type="ECO:0000313" key="2">
    <source>
        <dbReference type="EMBL" id="PRQ25145.1"/>
    </source>
</evidence>
<comment type="caution">
    <text evidence="2">The sequence shown here is derived from an EMBL/GenBank/DDBJ whole genome shotgun (WGS) entry which is preliminary data.</text>
</comment>
<evidence type="ECO:0000256" key="1">
    <source>
        <dbReference type="SAM" id="SignalP"/>
    </source>
</evidence>
<feature type="signal peptide" evidence="1">
    <location>
        <begin position="1"/>
        <end position="24"/>
    </location>
</feature>
<sequence length="71" mass="7966">MWTVVGLCLVALLVIYVTRRVSKCRNPKCNGVLPPDSTLGLPLISESLSLIIPIYSLDLHPFIKKRLQKYA</sequence>
<dbReference type="Proteomes" id="UP000238479">
    <property type="component" value="Chromosome 6"/>
</dbReference>